<evidence type="ECO:0000313" key="3">
    <source>
        <dbReference type="Proteomes" id="UP001232117"/>
    </source>
</evidence>
<keyword evidence="1" id="KW-1133">Transmembrane helix</keyword>
<accession>A0ABY8N705</accession>
<evidence type="ECO:0000313" key="2">
    <source>
        <dbReference type="EMBL" id="WGK95430.1"/>
    </source>
</evidence>
<reference evidence="2 3" key="1">
    <citation type="submission" date="2023-06" db="EMBL/GenBank/DDBJ databases">
        <title>Complete Genome Sequence of Flavobacterium keumense K3R-10.</title>
        <authorList>
            <person name="Jeong H."/>
            <person name="Jhang S.Y."/>
            <person name="Kim J.N."/>
        </authorList>
    </citation>
    <scope>NUCLEOTIDE SEQUENCE [LARGE SCALE GENOMIC DNA]</scope>
    <source>
        <strain evidence="2 3">K3R-10</strain>
    </source>
</reference>
<protein>
    <submittedName>
        <fullName evidence="2">Efflux RND transporter permease subunit</fullName>
    </submittedName>
</protein>
<feature type="transmembrane region" description="Helical" evidence="1">
    <location>
        <begin position="537"/>
        <end position="557"/>
    </location>
</feature>
<proteinExistence type="predicted"/>
<dbReference type="Gene3D" id="3.30.70.1320">
    <property type="entry name" value="Multidrug efflux transporter AcrB pore domain like"/>
    <property type="match status" value="1"/>
</dbReference>
<feature type="transmembrane region" description="Helical" evidence="1">
    <location>
        <begin position="998"/>
        <end position="1029"/>
    </location>
</feature>
<dbReference type="EMBL" id="CP092332">
    <property type="protein sequence ID" value="WGK95430.1"/>
    <property type="molecule type" value="Genomic_DNA"/>
</dbReference>
<dbReference type="SUPFAM" id="SSF82693">
    <property type="entry name" value="Multidrug efflux transporter AcrB pore domain, PN1, PN2, PC1 and PC2 subdomains"/>
    <property type="match status" value="2"/>
</dbReference>
<dbReference type="Gene3D" id="1.20.1640.10">
    <property type="entry name" value="Multidrug efflux transporter AcrB transmembrane domain"/>
    <property type="match status" value="2"/>
</dbReference>
<feature type="transmembrane region" description="Helical" evidence="1">
    <location>
        <begin position="1064"/>
        <end position="1090"/>
    </location>
</feature>
<dbReference type="PANTHER" id="PTHR32063">
    <property type="match status" value="1"/>
</dbReference>
<feature type="transmembrane region" description="Helical" evidence="1">
    <location>
        <begin position="974"/>
        <end position="992"/>
    </location>
</feature>
<dbReference type="PRINTS" id="PR00702">
    <property type="entry name" value="ACRIFLAVINRP"/>
</dbReference>
<dbReference type="Proteomes" id="UP001232117">
    <property type="component" value="Chromosome"/>
</dbReference>
<dbReference type="SUPFAM" id="SSF82714">
    <property type="entry name" value="Multidrug efflux transporter AcrB TolC docking domain, DN and DC subdomains"/>
    <property type="match status" value="2"/>
</dbReference>
<feature type="transmembrane region" description="Helical" evidence="1">
    <location>
        <begin position="947"/>
        <end position="967"/>
    </location>
</feature>
<keyword evidence="1" id="KW-0472">Membrane</keyword>
<dbReference type="Gene3D" id="3.30.70.1430">
    <property type="entry name" value="Multidrug efflux transporter AcrB pore domain"/>
    <property type="match status" value="2"/>
</dbReference>
<feature type="transmembrane region" description="Helical" evidence="1">
    <location>
        <begin position="594"/>
        <end position="612"/>
    </location>
</feature>
<dbReference type="PANTHER" id="PTHR32063:SF0">
    <property type="entry name" value="SWARMING MOTILITY PROTEIN SWRC"/>
    <property type="match status" value="1"/>
</dbReference>
<feature type="transmembrane region" description="Helical" evidence="1">
    <location>
        <begin position="1110"/>
        <end position="1136"/>
    </location>
</feature>
<sequence>MSHQNKEFGISSWAVDNRVTVYILTFIIVIMGLTAYINMPREDFPEIIENKIYISSVFPGNSAEDVEKLVIKPLEKQIKNISGVDKVTSSSFQDYGMIIAEFSDDVTVEQAKQKIKDKVDNAKADTDWPNMDNGSKVEPNVFELNISEEVPILNINLQGNYTTQQLKKYGELLQDDIEEISEIKKVDILGVDDKEVEIAVDIFKMTAAQVTFDEIQNAVKYENMTLSGGNLISQGSRNNIRIVGEFKEPKELENIIVKSFGGPVYLKDIATIRFKEKEKTTYAREKGTEVVMLNVKKRSNQNMISAIEQVKERVKRAQETYLPKNLKVELTSDQSSRVEHQVDELSNHIIFGIILVMIVLMFTMGLRNSLFVGAAIPLSMMIAFAILSMFGLTLNTMVLFGLVMGLGMLVDDGIVVVDNVYANMQKGMSRIQASKVGIGEIAWPVISSTATTLMAFLPFALWPGTMGKFMKYFPITLTVTLTGSLFVAMVINAAMTGGSMALEDKNIKKKSLRFYTILFLALGILLAIPGYLNDSKLLRGVGHLLLISVGLMWLYYWKVFQWTQDFQHSFFPRMEEKYKLFLAKILTGKNAWKALGGIIALLFLSFILLGIFPRKVLFFPDNIPNQAIAYIEYPQGTSIEKTNKATLFVEKQIIKILEKYVDPKTNKNYMAESIISQVGVGAGNPNVDAGSASETPFKGKVTVSFSEFKFRKGVNTSDILEEIRSKVTGIAGATVTVEKDANGPPAGYPISIQLTGADYDQMLKEADRMIAFIDSKNIPGIEKLSIDINKESPELEVKVDRANAGSMGISTGQLGFNLRRSVYGQEISTYKEGDDDYNIVMRMQDDQRKNENILFNQSLTFRNQNNGQIMQVPISAISKTEKTTTYNQIKRKNHKRIMTIYSNVLTGYNGDEITKQIKEELKSYGLPKSVSYSFSGVQEEQGKNQSFLMYALFLALAGITIIIVLQFNSVSKTMVIMFTVLLSFSGVFYGYVIANMDFVILMTMMGIISLAGVVVKNGIVLMDFFVLLLDKKVADKKLESHDDLSLEEIKEVIIESGKSRLRPVLLTALTAILGLIPLAIGLNFDFFTLVTDFNPHFFMGGDNVMFWGPLAWTIIFGLTYATVLTLVMVPVMFFLVKRTKYWLRDRRNKRNQDAIAE</sequence>
<dbReference type="RefSeq" id="WP_264533966.1">
    <property type="nucleotide sequence ID" value="NZ_CP092332.1"/>
</dbReference>
<feature type="transmembrane region" description="Helical" evidence="1">
    <location>
        <begin position="21"/>
        <end position="39"/>
    </location>
</feature>
<feature type="transmembrane region" description="Helical" evidence="1">
    <location>
        <begin position="398"/>
        <end position="421"/>
    </location>
</feature>
<dbReference type="InterPro" id="IPR027463">
    <property type="entry name" value="AcrB_DN_DC_subdom"/>
</dbReference>
<dbReference type="Gene3D" id="3.30.70.1440">
    <property type="entry name" value="Multidrug efflux transporter AcrB pore domain"/>
    <property type="match status" value="1"/>
</dbReference>
<keyword evidence="1" id="KW-0812">Transmembrane</keyword>
<feature type="transmembrane region" description="Helical" evidence="1">
    <location>
        <begin position="370"/>
        <end position="392"/>
    </location>
</feature>
<dbReference type="Gene3D" id="3.30.2090.10">
    <property type="entry name" value="Multidrug efflux transporter AcrB TolC docking domain, DN and DC subdomains"/>
    <property type="match status" value="2"/>
</dbReference>
<dbReference type="SUPFAM" id="SSF82866">
    <property type="entry name" value="Multidrug efflux transporter AcrB transmembrane domain"/>
    <property type="match status" value="2"/>
</dbReference>
<feature type="transmembrane region" description="Helical" evidence="1">
    <location>
        <begin position="472"/>
        <end position="491"/>
    </location>
</feature>
<evidence type="ECO:0000256" key="1">
    <source>
        <dbReference type="SAM" id="Phobius"/>
    </source>
</evidence>
<feature type="transmembrane region" description="Helical" evidence="1">
    <location>
        <begin position="512"/>
        <end position="531"/>
    </location>
</feature>
<gene>
    <name evidence="2" type="ORF">MG292_04155</name>
</gene>
<feature type="transmembrane region" description="Helical" evidence="1">
    <location>
        <begin position="441"/>
        <end position="460"/>
    </location>
</feature>
<keyword evidence="3" id="KW-1185">Reference proteome</keyword>
<organism evidence="2 3">
    <name type="scientific">Flavobacterium keumense</name>
    <dbReference type="NCBI Taxonomy" id="1306518"/>
    <lineage>
        <taxon>Bacteria</taxon>
        <taxon>Pseudomonadati</taxon>
        <taxon>Bacteroidota</taxon>
        <taxon>Flavobacteriia</taxon>
        <taxon>Flavobacteriales</taxon>
        <taxon>Flavobacteriaceae</taxon>
        <taxon>Flavobacterium</taxon>
    </lineage>
</organism>
<name>A0ABY8N705_9FLAO</name>
<dbReference type="Pfam" id="PF00873">
    <property type="entry name" value="ACR_tran"/>
    <property type="match status" value="1"/>
</dbReference>
<feature type="transmembrane region" description="Helical" evidence="1">
    <location>
        <begin position="345"/>
        <end position="363"/>
    </location>
</feature>
<dbReference type="InterPro" id="IPR001036">
    <property type="entry name" value="Acrflvin-R"/>
</dbReference>